<dbReference type="EMBL" id="VDMP01000027">
    <property type="protein sequence ID" value="TNM36704.1"/>
    <property type="molecule type" value="Genomic_DNA"/>
</dbReference>
<dbReference type="GO" id="GO:0043190">
    <property type="term" value="C:ATP-binding cassette (ABC) transporter complex"/>
    <property type="evidence" value="ECO:0007669"/>
    <property type="project" value="InterPro"/>
</dbReference>
<organism evidence="2 3">
    <name type="scientific">Nocardioides albidus</name>
    <dbReference type="NCBI Taxonomy" id="1517589"/>
    <lineage>
        <taxon>Bacteria</taxon>
        <taxon>Bacillati</taxon>
        <taxon>Actinomycetota</taxon>
        <taxon>Actinomycetes</taxon>
        <taxon>Propionibacteriales</taxon>
        <taxon>Nocardioidaceae</taxon>
        <taxon>Nocardioides</taxon>
    </lineage>
</organism>
<comment type="caution">
    <text evidence="2">The sequence shown here is derived from an EMBL/GenBank/DDBJ whole genome shotgun (WGS) entry which is preliminary data.</text>
</comment>
<dbReference type="GO" id="GO:0005524">
    <property type="term" value="F:ATP binding"/>
    <property type="evidence" value="ECO:0007669"/>
    <property type="project" value="InterPro"/>
</dbReference>
<feature type="non-terminal residue" evidence="2">
    <location>
        <position position="1"/>
    </location>
</feature>
<dbReference type="InterPro" id="IPR008995">
    <property type="entry name" value="Mo/tungstate-bd_C_term_dom"/>
</dbReference>
<accession>A0A5C4VLL1</accession>
<dbReference type="RefSeq" id="WP_139624896.1">
    <property type="nucleotide sequence ID" value="NZ_VDMP01000027.1"/>
</dbReference>
<dbReference type="AlphaFoldDB" id="A0A5C4VLL1"/>
<gene>
    <name evidence="2" type="ORF">FHP29_19645</name>
</gene>
<evidence type="ECO:0000259" key="1">
    <source>
        <dbReference type="Pfam" id="PF08402"/>
    </source>
</evidence>
<dbReference type="Gene3D" id="2.40.50.140">
    <property type="entry name" value="Nucleic acid-binding proteins"/>
    <property type="match status" value="1"/>
</dbReference>
<keyword evidence="3" id="KW-1185">Reference proteome</keyword>
<dbReference type="OrthoDB" id="5298774at2"/>
<evidence type="ECO:0000313" key="2">
    <source>
        <dbReference type="EMBL" id="TNM36704.1"/>
    </source>
</evidence>
<name>A0A5C4VLL1_9ACTN</name>
<sequence>GPARFAVRSEQLQVRTDAADGTSGEVLDVSFFGHDATIRVRLGSGEVVTARTPAGSVPQPGEPVRVTVVGDVIAFPR</sequence>
<evidence type="ECO:0000313" key="3">
    <source>
        <dbReference type="Proteomes" id="UP000313231"/>
    </source>
</evidence>
<feature type="domain" description="Transport-associated OB type 2" evidence="1">
    <location>
        <begin position="6"/>
        <end position="68"/>
    </location>
</feature>
<protein>
    <submittedName>
        <fullName evidence="2">TOBE domain-containing protein</fullName>
    </submittedName>
</protein>
<dbReference type="Pfam" id="PF08402">
    <property type="entry name" value="TOBE_2"/>
    <property type="match status" value="1"/>
</dbReference>
<dbReference type="InterPro" id="IPR012340">
    <property type="entry name" value="NA-bd_OB-fold"/>
</dbReference>
<dbReference type="GO" id="GO:0022857">
    <property type="term" value="F:transmembrane transporter activity"/>
    <property type="evidence" value="ECO:0007669"/>
    <property type="project" value="InterPro"/>
</dbReference>
<reference evidence="2 3" key="1">
    <citation type="journal article" date="2016" name="Int. J. Syst. Evol. Microbiol.">
        <title>Nocardioides albidus sp. nov., an actinobacterium isolated from garden soil.</title>
        <authorList>
            <person name="Singh H."/>
            <person name="Du J."/>
            <person name="Trinh H."/>
            <person name="Won K."/>
            <person name="Yang J.E."/>
            <person name="Yin C."/>
            <person name="Kook M."/>
            <person name="Yi T.H."/>
        </authorList>
    </citation>
    <scope>NUCLEOTIDE SEQUENCE [LARGE SCALE GENOMIC DNA]</scope>
    <source>
        <strain evidence="2 3">CCTCC AB 2015297</strain>
    </source>
</reference>
<dbReference type="Proteomes" id="UP000313231">
    <property type="component" value="Unassembled WGS sequence"/>
</dbReference>
<dbReference type="InterPro" id="IPR013611">
    <property type="entry name" value="Transp-assoc_OB_typ2"/>
</dbReference>
<dbReference type="SUPFAM" id="SSF50331">
    <property type="entry name" value="MOP-like"/>
    <property type="match status" value="1"/>
</dbReference>
<proteinExistence type="predicted"/>